<dbReference type="Proteomes" id="UP000664534">
    <property type="component" value="Unassembled WGS sequence"/>
</dbReference>
<evidence type="ECO:0000313" key="2">
    <source>
        <dbReference type="EMBL" id="CAF9925761.1"/>
    </source>
</evidence>
<feature type="domain" description="HD" evidence="1">
    <location>
        <begin position="38"/>
        <end position="124"/>
    </location>
</feature>
<proteinExistence type="predicted"/>
<evidence type="ECO:0000259" key="1">
    <source>
        <dbReference type="Pfam" id="PF01966"/>
    </source>
</evidence>
<dbReference type="SUPFAM" id="SSF109604">
    <property type="entry name" value="HD-domain/PDEase-like"/>
    <property type="match status" value="1"/>
</dbReference>
<comment type="caution">
    <text evidence="2">The sequence shown here is derived from an EMBL/GenBank/DDBJ whole genome shotgun (WGS) entry which is preliminary data.</text>
</comment>
<accession>A0A8H3FR57</accession>
<dbReference type="Pfam" id="PF01966">
    <property type="entry name" value="HD"/>
    <property type="match status" value="1"/>
</dbReference>
<dbReference type="AlphaFoldDB" id="A0A8H3FR57"/>
<keyword evidence="3" id="KW-1185">Reference proteome</keyword>
<dbReference type="Gene3D" id="1.10.3210.10">
    <property type="entry name" value="Hypothetical protein af1432"/>
    <property type="match status" value="1"/>
</dbReference>
<gene>
    <name evidence="2" type="ORF">IMSHALPRED_006782</name>
</gene>
<dbReference type="EMBL" id="CAJPDT010000040">
    <property type="protein sequence ID" value="CAF9925761.1"/>
    <property type="molecule type" value="Genomic_DNA"/>
</dbReference>
<protein>
    <recommendedName>
        <fullName evidence="1">HD domain-containing protein</fullName>
    </recommendedName>
</protein>
<dbReference type="InterPro" id="IPR052567">
    <property type="entry name" value="OP_Dioxygenase"/>
</dbReference>
<dbReference type="InterPro" id="IPR006674">
    <property type="entry name" value="HD_domain"/>
</dbReference>
<dbReference type="OrthoDB" id="445007at2759"/>
<evidence type="ECO:0000313" key="3">
    <source>
        <dbReference type="Proteomes" id="UP000664534"/>
    </source>
</evidence>
<sequence>MAFTTTKPITASEKSRHIIRLLEEHGQDDYIGEDISQLEHCLQAADRAKRAHSRDDVTIAALLHDIGQFLPANLLSEQIRELKSAHDSVSVGRVGHEVIGEHYLRSLGFGETVCRLVGSHVAAKRYLTAIDPAYYATLSSASKKSLQFQGGPFEGKELEAFMRDPLSEDMIMLRKWDDAAKIVGIVDEIPGLREYEVLIEKHLAGTSSKI</sequence>
<name>A0A8H3FR57_9LECA</name>
<dbReference type="PANTHER" id="PTHR40202">
    <property type="match status" value="1"/>
</dbReference>
<reference evidence="2" key="1">
    <citation type="submission" date="2021-03" db="EMBL/GenBank/DDBJ databases">
        <authorList>
            <person name="Tagirdzhanova G."/>
        </authorList>
    </citation>
    <scope>NUCLEOTIDE SEQUENCE</scope>
</reference>
<dbReference type="PANTHER" id="PTHR40202:SF1">
    <property type="entry name" value="HD DOMAIN-CONTAINING PROTEIN"/>
    <property type="match status" value="1"/>
</dbReference>
<organism evidence="2 3">
    <name type="scientific">Imshaugia aleurites</name>
    <dbReference type="NCBI Taxonomy" id="172621"/>
    <lineage>
        <taxon>Eukaryota</taxon>
        <taxon>Fungi</taxon>
        <taxon>Dikarya</taxon>
        <taxon>Ascomycota</taxon>
        <taxon>Pezizomycotina</taxon>
        <taxon>Lecanoromycetes</taxon>
        <taxon>OSLEUM clade</taxon>
        <taxon>Lecanoromycetidae</taxon>
        <taxon>Lecanorales</taxon>
        <taxon>Lecanorineae</taxon>
        <taxon>Parmeliaceae</taxon>
        <taxon>Imshaugia</taxon>
    </lineage>
</organism>